<gene>
    <name evidence="1" type="ORF">QBC40DRAFT_293872</name>
</gene>
<keyword evidence="2" id="KW-1185">Reference proteome</keyword>
<comment type="caution">
    <text evidence="1">The sequence shown here is derived from an EMBL/GenBank/DDBJ whole genome shotgun (WGS) entry which is preliminary data.</text>
</comment>
<accession>A0AAN6XPR2</accession>
<organism evidence="1 2">
    <name type="scientific">Triangularia verruculosa</name>
    <dbReference type="NCBI Taxonomy" id="2587418"/>
    <lineage>
        <taxon>Eukaryota</taxon>
        <taxon>Fungi</taxon>
        <taxon>Dikarya</taxon>
        <taxon>Ascomycota</taxon>
        <taxon>Pezizomycotina</taxon>
        <taxon>Sordariomycetes</taxon>
        <taxon>Sordariomycetidae</taxon>
        <taxon>Sordariales</taxon>
        <taxon>Podosporaceae</taxon>
        <taxon>Triangularia</taxon>
    </lineage>
</organism>
<sequence length="217" mass="24541">MDTRTVRLSSITTLTMFRKMIMVGLRWMILMWKRLYGLSKSPSWMESSVAFATKPSRLPRLYTATSMKSSDARTFTATSTSIHFKQLESSSDISMCFTTISRSFDVLIATKDSHLLTSLIDTPTKSDVIVAHSMAVLRCLSLAKTRITTTTRENIAGFPTLYAHTAGEHSLPIQTATGISDKTQIVKKLELRRQTWGRVFRFRMSLDVEMFAFNICS</sequence>
<dbReference type="AlphaFoldDB" id="A0AAN6XPR2"/>
<name>A0AAN6XPR2_9PEZI</name>
<reference evidence="1" key="1">
    <citation type="journal article" date="2023" name="Mol. Phylogenet. Evol.">
        <title>Genome-scale phylogeny and comparative genomics of the fungal order Sordariales.</title>
        <authorList>
            <person name="Hensen N."/>
            <person name="Bonometti L."/>
            <person name="Westerberg I."/>
            <person name="Brannstrom I.O."/>
            <person name="Guillou S."/>
            <person name="Cros-Aarteil S."/>
            <person name="Calhoun S."/>
            <person name="Haridas S."/>
            <person name="Kuo A."/>
            <person name="Mondo S."/>
            <person name="Pangilinan J."/>
            <person name="Riley R."/>
            <person name="LaButti K."/>
            <person name="Andreopoulos B."/>
            <person name="Lipzen A."/>
            <person name="Chen C."/>
            <person name="Yan M."/>
            <person name="Daum C."/>
            <person name="Ng V."/>
            <person name="Clum A."/>
            <person name="Steindorff A."/>
            <person name="Ohm R.A."/>
            <person name="Martin F."/>
            <person name="Silar P."/>
            <person name="Natvig D.O."/>
            <person name="Lalanne C."/>
            <person name="Gautier V."/>
            <person name="Ament-Velasquez S.L."/>
            <person name="Kruys A."/>
            <person name="Hutchinson M.I."/>
            <person name="Powell A.J."/>
            <person name="Barry K."/>
            <person name="Miller A.N."/>
            <person name="Grigoriev I.V."/>
            <person name="Debuchy R."/>
            <person name="Gladieux P."/>
            <person name="Hiltunen Thoren M."/>
            <person name="Johannesson H."/>
        </authorList>
    </citation>
    <scope>NUCLEOTIDE SEQUENCE</scope>
    <source>
        <strain evidence="1">CBS 315.58</strain>
    </source>
</reference>
<dbReference type="EMBL" id="MU863889">
    <property type="protein sequence ID" value="KAK4203476.1"/>
    <property type="molecule type" value="Genomic_DNA"/>
</dbReference>
<proteinExistence type="predicted"/>
<dbReference type="Proteomes" id="UP001303160">
    <property type="component" value="Unassembled WGS sequence"/>
</dbReference>
<evidence type="ECO:0000313" key="1">
    <source>
        <dbReference type="EMBL" id="KAK4203476.1"/>
    </source>
</evidence>
<reference evidence="1" key="2">
    <citation type="submission" date="2023-05" db="EMBL/GenBank/DDBJ databases">
        <authorList>
            <consortium name="Lawrence Berkeley National Laboratory"/>
            <person name="Steindorff A."/>
            <person name="Hensen N."/>
            <person name="Bonometti L."/>
            <person name="Westerberg I."/>
            <person name="Brannstrom I.O."/>
            <person name="Guillou S."/>
            <person name="Cros-Aarteil S."/>
            <person name="Calhoun S."/>
            <person name="Haridas S."/>
            <person name="Kuo A."/>
            <person name="Mondo S."/>
            <person name="Pangilinan J."/>
            <person name="Riley R."/>
            <person name="Labutti K."/>
            <person name="Andreopoulos B."/>
            <person name="Lipzen A."/>
            <person name="Chen C."/>
            <person name="Yanf M."/>
            <person name="Daum C."/>
            <person name="Ng V."/>
            <person name="Clum A."/>
            <person name="Ohm R."/>
            <person name="Martin F."/>
            <person name="Silar P."/>
            <person name="Natvig D."/>
            <person name="Lalanne C."/>
            <person name="Gautier V."/>
            <person name="Ament-Velasquez S.L."/>
            <person name="Kruys A."/>
            <person name="Hutchinson M.I."/>
            <person name="Powell A.J."/>
            <person name="Barry K."/>
            <person name="Miller A.N."/>
            <person name="Grigoriev I.V."/>
            <person name="Debuchy R."/>
            <person name="Gladieux P."/>
            <person name="Thoren M.H."/>
            <person name="Johannesson H."/>
        </authorList>
    </citation>
    <scope>NUCLEOTIDE SEQUENCE</scope>
    <source>
        <strain evidence="1">CBS 315.58</strain>
    </source>
</reference>
<protein>
    <submittedName>
        <fullName evidence="1">Uncharacterized protein</fullName>
    </submittedName>
</protein>
<evidence type="ECO:0000313" key="2">
    <source>
        <dbReference type="Proteomes" id="UP001303160"/>
    </source>
</evidence>